<reference evidence="1 2" key="1">
    <citation type="submission" date="2017-04" db="EMBL/GenBank/DDBJ databases">
        <title>Comparative genome analysis of Subtercola boreus.</title>
        <authorList>
            <person name="Cho Y.-J."/>
            <person name="Cho A."/>
            <person name="Kim O.-S."/>
            <person name="Lee J.-I."/>
        </authorList>
    </citation>
    <scope>NUCLEOTIDE SEQUENCE [LARGE SCALE GENOMIC DNA]</scope>
    <source>
        <strain evidence="1 2">P28004</strain>
    </source>
</reference>
<dbReference type="EMBL" id="NBXE01000080">
    <property type="protein sequence ID" value="RFA24228.1"/>
    <property type="molecule type" value="Genomic_DNA"/>
</dbReference>
<dbReference type="Proteomes" id="UP000257080">
    <property type="component" value="Unassembled WGS sequence"/>
</dbReference>
<proteinExistence type="predicted"/>
<comment type="caution">
    <text evidence="1">The sequence shown here is derived from an EMBL/GenBank/DDBJ whole genome shotgun (WGS) entry which is preliminary data.</text>
</comment>
<evidence type="ECO:0000313" key="1">
    <source>
        <dbReference type="EMBL" id="RFA24228.1"/>
    </source>
</evidence>
<dbReference type="AlphaFoldDB" id="A0A3E0W5E1"/>
<gene>
    <name evidence="1" type="ORF">B7R25_17175</name>
</gene>
<organism evidence="1 2">
    <name type="scientific">Subtercola boreus</name>
    <dbReference type="NCBI Taxonomy" id="120213"/>
    <lineage>
        <taxon>Bacteria</taxon>
        <taxon>Bacillati</taxon>
        <taxon>Actinomycetota</taxon>
        <taxon>Actinomycetes</taxon>
        <taxon>Micrococcales</taxon>
        <taxon>Microbacteriaceae</taxon>
        <taxon>Subtercola</taxon>
    </lineage>
</organism>
<protein>
    <submittedName>
        <fullName evidence="1">Uncharacterized protein</fullName>
    </submittedName>
</protein>
<accession>A0A3E0W5E1</accession>
<sequence length="289" mass="31588">MGIGAPLQQTVKNVCAACNNGWMSGLENHAKRVLTSLLLGESDEIRADDQGPVAMWLQKTAFMAMLLSSAEDREAGYGVPPSEYRLLYEQRNTFEPLGTSRFWVGRYVGELGHGSVWVTPLSVGVAGHPESDLPDGYSMTIVLGALLLHGVRFTHLPFPVDLATRHLLGDLWPAALDAGASVAGEITEDQFFALARGRAFVVSDENVTLRPWRPATELEESSLIGSMIEMPTLCGKHVAYYPADLFFEAQQGRFYWFMTGCECGIGYLIHTEHDGAHTKAAETPEQIGA</sequence>
<name>A0A3E0W5E1_9MICO</name>
<evidence type="ECO:0000313" key="2">
    <source>
        <dbReference type="Proteomes" id="UP000257080"/>
    </source>
</evidence>